<dbReference type="InterPro" id="IPR013094">
    <property type="entry name" value="AB_hydrolase_3"/>
</dbReference>
<dbReference type="OrthoDB" id="408631at2759"/>
<evidence type="ECO:0000256" key="1">
    <source>
        <dbReference type="ARBA" id="ARBA00022801"/>
    </source>
</evidence>
<dbReference type="KEGG" id="ffu:CLAFUR5_14256"/>
<dbReference type="Pfam" id="PF07859">
    <property type="entry name" value="Abhydrolase_3"/>
    <property type="match status" value="1"/>
</dbReference>
<feature type="domain" description="Alpha/beta hydrolase fold-3" evidence="2">
    <location>
        <begin position="81"/>
        <end position="293"/>
    </location>
</feature>
<dbReference type="EMBL" id="CP090175">
    <property type="protein sequence ID" value="UJO25216.1"/>
    <property type="molecule type" value="Genomic_DNA"/>
</dbReference>
<dbReference type="PANTHER" id="PTHR48081">
    <property type="entry name" value="AB HYDROLASE SUPERFAMILY PROTEIN C4A8.06C"/>
    <property type="match status" value="1"/>
</dbReference>
<protein>
    <submittedName>
        <fullName evidence="3">Versiconal hemiacetal acetate esterase</fullName>
    </submittedName>
</protein>
<dbReference type="AlphaFoldDB" id="A0A9Q8PML5"/>
<evidence type="ECO:0000259" key="2">
    <source>
        <dbReference type="Pfam" id="PF07859"/>
    </source>
</evidence>
<dbReference type="GeneID" id="71994134"/>
<dbReference type="RefSeq" id="XP_047769582.1">
    <property type="nucleotide sequence ID" value="XM_047913404.1"/>
</dbReference>
<dbReference type="InterPro" id="IPR029058">
    <property type="entry name" value="AB_hydrolase_fold"/>
</dbReference>
<organism evidence="3 4">
    <name type="scientific">Passalora fulva</name>
    <name type="common">Tomato leaf mold</name>
    <name type="synonym">Cladosporium fulvum</name>
    <dbReference type="NCBI Taxonomy" id="5499"/>
    <lineage>
        <taxon>Eukaryota</taxon>
        <taxon>Fungi</taxon>
        <taxon>Dikarya</taxon>
        <taxon>Ascomycota</taxon>
        <taxon>Pezizomycotina</taxon>
        <taxon>Dothideomycetes</taxon>
        <taxon>Dothideomycetidae</taxon>
        <taxon>Mycosphaerellales</taxon>
        <taxon>Mycosphaerellaceae</taxon>
        <taxon>Fulvia</taxon>
    </lineage>
</organism>
<keyword evidence="1" id="KW-0378">Hydrolase</keyword>
<reference evidence="3" key="1">
    <citation type="submission" date="2021-12" db="EMBL/GenBank/DDBJ databases">
        <authorList>
            <person name="Zaccaron A."/>
            <person name="Stergiopoulos I."/>
        </authorList>
    </citation>
    <scope>NUCLEOTIDE SEQUENCE</scope>
    <source>
        <strain evidence="3">Race5_Kim</strain>
    </source>
</reference>
<gene>
    <name evidence="3" type="ORF">CLAFUR5_14256</name>
</gene>
<keyword evidence="4" id="KW-1185">Reference proteome</keyword>
<dbReference type="Gene3D" id="3.40.50.1820">
    <property type="entry name" value="alpha/beta hydrolase"/>
    <property type="match status" value="1"/>
</dbReference>
<dbReference type="InterPro" id="IPR050300">
    <property type="entry name" value="GDXG_lipolytic_enzyme"/>
</dbReference>
<evidence type="ECO:0000313" key="3">
    <source>
        <dbReference type="EMBL" id="UJO25216.1"/>
    </source>
</evidence>
<reference evidence="3" key="2">
    <citation type="journal article" date="2022" name="Microb. Genom.">
        <title>A chromosome-scale genome assembly of the tomato pathogen Cladosporium fulvum reveals a compartmentalized genome architecture and the presence of a dispensable chromosome.</title>
        <authorList>
            <person name="Zaccaron A.Z."/>
            <person name="Chen L.H."/>
            <person name="Samaras A."/>
            <person name="Stergiopoulos I."/>
        </authorList>
    </citation>
    <scope>NUCLEOTIDE SEQUENCE</scope>
    <source>
        <strain evidence="3">Race5_Kim</strain>
    </source>
</reference>
<dbReference type="SUPFAM" id="SSF53474">
    <property type="entry name" value="alpha/beta-Hydrolases"/>
    <property type="match status" value="1"/>
</dbReference>
<dbReference type="GO" id="GO:0016787">
    <property type="term" value="F:hydrolase activity"/>
    <property type="evidence" value="ECO:0007669"/>
    <property type="project" value="UniProtKB-KW"/>
</dbReference>
<proteinExistence type="predicted"/>
<dbReference type="Proteomes" id="UP000756132">
    <property type="component" value="Chromosome 13"/>
</dbReference>
<dbReference type="OMA" id="HCFWIVP"/>
<accession>A0A9Q8PML5</accession>
<dbReference type="PANTHER" id="PTHR48081:SF8">
    <property type="entry name" value="ALPHA_BETA HYDROLASE FOLD-3 DOMAIN-CONTAINING PROTEIN-RELATED"/>
    <property type="match status" value="1"/>
</dbReference>
<evidence type="ECO:0000313" key="4">
    <source>
        <dbReference type="Proteomes" id="UP000756132"/>
    </source>
</evidence>
<name>A0A9Q8PML5_PASFU</name>
<sequence length="319" mass="34944">MPGEYATSWLDWEAQSGGRAIMHGTPDEIKGMYEGLVQALMPMAPPFSENVDVTEGDVEGIKYRIYKPKGVEGPLPIGFDTHGGGWMTGDLNSDHILCGVIAEHTKSVVVNVDYRLTPEVAYPVPLEDCLKGYKWAAANASSFGGDPNKFYTIGGSAGGAIALQIANKIKKDPALGPGLKGVVAIVPATTHWDNVPEKYKSKYNSYTENKAGTPIIDKESMEIFYKYAKVDPKDPETFTILAEENHKNFPPTYFASCEFDPLRDDAYVMEAALKEAGVPTKHDHYPGLPHYFWIIPAVPEGQVFIGNLLQGIGWIQGQM</sequence>